<reference evidence="12" key="2">
    <citation type="submission" date="2023-06" db="EMBL/GenBank/DDBJ databases">
        <authorList>
            <consortium name="Lawrence Berkeley National Laboratory"/>
            <person name="Haridas S."/>
            <person name="Hensen N."/>
            <person name="Bonometti L."/>
            <person name="Westerberg I."/>
            <person name="Brannstrom I.O."/>
            <person name="Guillou S."/>
            <person name="Cros-Aarteil S."/>
            <person name="Calhoun S."/>
            <person name="Kuo A."/>
            <person name="Mondo S."/>
            <person name="Pangilinan J."/>
            <person name="Riley R."/>
            <person name="Labutti K."/>
            <person name="Andreopoulos B."/>
            <person name="Lipzen A."/>
            <person name="Chen C."/>
            <person name="Yanf M."/>
            <person name="Daum C."/>
            <person name="Ng V."/>
            <person name="Clum A."/>
            <person name="Steindorff A."/>
            <person name="Ohm R."/>
            <person name="Martin F."/>
            <person name="Silar P."/>
            <person name="Natvig D."/>
            <person name="Lalanne C."/>
            <person name="Gautier V."/>
            <person name="Ament-Velasquez S.L."/>
            <person name="Kruys A."/>
            <person name="Hutchinson M.I."/>
            <person name="Powell A.J."/>
            <person name="Barry K."/>
            <person name="Miller A.N."/>
            <person name="Grigoriev I.V."/>
            <person name="Debuchy R."/>
            <person name="Gladieux P."/>
            <person name="Thoren M.H."/>
            <person name="Johannesson H."/>
        </authorList>
    </citation>
    <scope>NUCLEOTIDE SEQUENCE</scope>
    <source>
        <strain evidence="12">CBS 955.72</strain>
    </source>
</reference>
<dbReference type="Pfam" id="PF06628">
    <property type="entry name" value="Catalase-rel"/>
    <property type="match status" value="1"/>
</dbReference>
<dbReference type="PANTHER" id="PTHR11465">
    <property type="entry name" value="CATALASE"/>
    <property type="match status" value="1"/>
</dbReference>
<keyword evidence="2" id="KW-0575">Peroxidase</keyword>
<gene>
    <name evidence="12" type="ORF">B0T25DRAFT_592442</name>
</gene>
<dbReference type="InterPro" id="IPR020835">
    <property type="entry name" value="Catalase_sf"/>
</dbReference>
<dbReference type="PRINTS" id="PR00067">
    <property type="entry name" value="CATALASE"/>
</dbReference>
<keyword evidence="13" id="KW-1185">Reference proteome</keyword>
<evidence type="ECO:0000256" key="2">
    <source>
        <dbReference type="ARBA" id="ARBA00022559"/>
    </source>
</evidence>
<dbReference type="GO" id="GO:0042744">
    <property type="term" value="P:hydrogen peroxide catabolic process"/>
    <property type="evidence" value="ECO:0007669"/>
    <property type="project" value="UniProtKB-KW"/>
</dbReference>
<dbReference type="Pfam" id="PF00199">
    <property type="entry name" value="Catalase"/>
    <property type="match status" value="1"/>
</dbReference>
<keyword evidence="4 10" id="KW-0479">Metal-binding</keyword>
<evidence type="ECO:0000256" key="9">
    <source>
        <dbReference type="PIRSR" id="PIRSR038928-1"/>
    </source>
</evidence>
<dbReference type="GO" id="GO:0005739">
    <property type="term" value="C:mitochondrion"/>
    <property type="evidence" value="ECO:0007669"/>
    <property type="project" value="TreeGrafter"/>
</dbReference>
<dbReference type="GO" id="GO:0004096">
    <property type="term" value="F:catalase activity"/>
    <property type="evidence" value="ECO:0007669"/>
    <property type="project" value="UniProtKB-EC"/>
</dbReference>
<dbReference type="GO" id="GO:0020037">
    <property type="term" value="F:heme binding"/>
    <property type="evidence" value="ECO:0007669"/>
    <property type="project" value="InterPro"/>
</dbReference>
<keyword evidence="5" id="KW-0560">Oxidoreductase</keyword>
<proteinExistence type="inferred from homology"/>
<keyword evidence="6 10" id="KW-0408">Iron</keyword>
<accession>A0AAJ0MAD1</accession>
<dbReference type="EMBL" id="JAUIQD010000006">
    <property type="protein sequence ID" value="KAK3346156.1"/>
    <property type="molecule type" value="Genomic_DNA"/>
</dbReference>
<dbReference type="GO" id="GO:0046872">
    <property type="term" value="F:metal ion binding"/>
    <property type="evidence" value="ECO:0007669"/>
    <property type="project" value="UniProtKB-KW"/>
</dbReference>
<dbReference type="InterPro" id="IPR011614">
    <property type="entry name" value="Catalase_core"/>
</dbReference>
<dbReference type="InterPro" id="IPR018028">
    <property type="entry name" value="Catalase"/>
</dbReference>
<evidence type="ECO:0000256" key="10">
    <source>
        <dbReference type="PIRSR" id="PIRSR038928-2"/>
    </source>
</evidence>
<sequence>MGSVPATQTPLYTLAEGSPYADATSTQSFTDGKPVKGLMLLQDTQLIETLAHFNRERIPERVVHARAVGAWGEFEVTHDISHLTSAQFLTGIGTKSKTLARISTVGLERGGADCVRDVRGWALKIFTEEGNQDFVFNNIPVFFIRDPVKFPSLNRSHKRHPATNVPDASMFWDFHVNNQESIHGLMHLFSERGTPKSSRHVNGYSQHTYKLVNKDGSFVYVKFHFITDQGTATNTAAEATHLTGVDPDNHTRDLYSAIETGNFPSWTLYIQAMTPEQAETYRWNVFDLTQVWPHADFPLIQVGKLTFNKNASPSNYFADIEQAAFSPSTNVPGVAPSADPVLQARMFAYPDAARYRLGVNYQQLPCNRPVAPVYSPYQRDGFGTISGNYGGDPNYVRSSLRPVPFKTSVRDGASGFALGGAHDAWVNGAILGYSSEVTDEDFVQPRVFWNDVLGKQPGQQKSLVSNVAGSLAGATPELWEGVFEMFSRVSPDLGEAIRSAVLAKAKEQA</sequence>
<evidence type="ECO:0000313" key="12">
    <source>
        <dbReference type="EMBL" id="KAK3346156.1"/>
    </source>
</evidence>
<name>A0AAJ0MAD1_9PEZI</name>
<dbReference type="Gene3D" id="2.40.180.10">
    <property type="entry name" value="Catalase core domain"/>
    <property type="match status" value="1"/>
</dbReference>
<keyword evidence="3 10" id="KW-0349">Heme</keyword>
<dbReference type="Proteomes" id="UP001275084">
    <property type="component" value="Unassembled WGS sequence"/>
</dbReference>
<protein>
    <submittedName>
        <fullName evidence="12">Catalase</fullName>
    </submittedName>
</protein>
<evidence type="ECO:0000256" key="5">
    <source>
        <dbReference type="ARBA" id="ARBA00023002"/>
    </source>
</evidence>
<comment type="function">
    <text evidence="8">Catalyzes the degradation of hydrogen peroxide (H(2)O(2)) generated by peroxisomal oxidases to water and oxygen, thereby protecting cells from the toxic effects of hydrogen peroxide.</text>
</comment>
<dbReference type="FunFam" id="2.40.180.10:FF:000001">
    <property type="entry name" value="Catalase"/>
    <property type="match status" value="1"/>
</dbReference>
<feature type="binding site" description="axial binding residue" evidence="10">
    <location>
        <position position="349"/>
    </location>
    <ligand>
        <name>heme</name>
        <dbReference type="ChEBI" id="CHEBI:30413"/>
    </ligand>
    <ligandPart>
        <name>Fe</name>
        <dbReference type="ChEBI" id="CHEBI:18248"/>
    </ligandPart>
</feature>
<reference evidence="12" key="1">
    <citation type="journal article" date="2023" name="Mol. Phylogenet. Evol.">
        <title>Genome-scale phylogeny and comparative genomics of the fungal order Sordariales.</title>
        <authorList>
            <person name="Hensen N."/>
            <person name="Bonometti L."/>
            <person name="Westerberg I."/>
            <person name="Brannstrom I.O."/>
            <person name="Guillou S."/>
            <person name="Cros-Aarteil S."/>
            <person name="Calhoun S."/>
            <person name="Haridas S."/>
            <person name="Kuo A."/>
            <person name="Mondo S."/>
            <person name="Pangilinan J."/>
            <person name="Riley R."/>
            <person name="LaButti K."/>
            <person name="Andreopoulos B."/>
            <person name="Lipzen A."/>
            <person name="Chen C."/>
            <person name="Yan M."/>
            <person name="Daum C."/>
            <person name="Ng V."/>
            <person name="Clum A."/>
            <person name="Steindorff A."/>
            <person name="Ohm R.A."/>
            <person name="Martin F."/>
            <person name="Silar P."/>
            <person name="Natvig D.O."/>
            <person name="Lalanne C."/>
            <person name="Gautier V."/>
            <person name="Ament-Velasquez S.L."/>
            <person name="Kruys A."/>
            <person name="Hutchinson M.I."/>
            <person name="Powell A.J."/>
            <person name="Barry K."/>
            <person name="Miller A.N."/>
            <person name="Grigoriev I.V."/>
            <person name="Debuchy R."/>
            <person name="Gladieux P."/>
            <person name="Hiltunen Thoren M."/>
            <person name="Johannesson H."/>
        </authorList>
    </citation>
    <scope>NUCLEOTIDE SEQUENCE</scope>
    <source>
        <strain evidence="12">CBS 955.72</strain>
    </source>
</reference>
<dbReference type="PANTHER" id="PTHR11465:SF26">
    <property type="entry name" value="CATALASE 2"/>
    <property type="match status" value="1"/>
</dbReference>
<comment type="caution">
    <text evidence="12">The sequence shown here is derived from an EMBL/GenBank/DDBJ whole genome shotgun (WGS) entry which is preliminary data.</text>
</comment>
<evidence type="ECO:0000256" key="6">
    <source>
        <dbReference type="ARBA" id="ARBA00023004"/>
    </source>
</evidence>
<evidence type="ECO:0000256" key="8">
    <source>
        <dbReference type="ARBA" id="ARBA00044729"/>
    </source>
</evidence>
<evidence type="ECO:0000313" key="13">
    <source>
        <dbReference type="Proteomes" id="UP001275084"/>
    </source>
</evidence>
<dbReference type="SMART" id="SM01060">
    <property type="entry name" value="Catalase"/>
    <property type="match status" value="1"/>
</dbReference>
<organism evidence="12 13">
    <name type="scientific">Lasiosphaeria hispida</name>
    <dbReference type="NCBI Taxonomy" id="260671"/>
    <lineage>
        <taxon>Eukaryota</taxon>
        <taxon>Fungi</taxon>
        <taxon>Dikarya</taxon>
        <taxon>Ascomycota</taxon>
        <taxon>Pezizomycotina</taxon>
        <taxon>Sordariomycetes</taxon>
        <taxon>Sordariomycetidae</taxon>
        <taxon>Sordariales</taxon>
        <taxon>Lasiosphaeriaceae</taxon>
        <taxon>Lasiosphaeria</taxon>
    </lineage>
</organism>
<comment type="similarity">
    <text evidence="1">Belongs to the catalase family.</text>
</comment>
<feature type="domain" description="Catalase core" evidence="11">
    <location>
        <begin position="13"/>
        <end position="404"/>
    </location>
</feature>
<dbReference type="CDD" id="cd08157">
    <property type="entry name" value="catalase_fungal"/>
    <property type="match status" value="1"/>
</dbReference>
<comment type="cofactor">
    <cofactor evidence="10">
        <name>heme</name>
        <dbReference type="ChEBI" id="CHEBI:30413"/>
    </cofactor>
</comment>
<dbReference type="PROSITE" id="PS51402">
    <property type="entry name" value="CATALASE_3"/>
    <property type="match status" value="1"/>
</dbReference>
<dbReference type="InterPro" id="IPR010582">
    <property type="entry name" value="Catalase_immune_responsive"/>
</dbReference>
<dbReference type="InterPro" id="IPR024711">
    <property type="entry name" value="Catalase_clade1/3"/>
</dbReference>
<evidence type="ECO:0000259" key="11">
    <source>
        <dbReference type="SMART" id="SM01060"/>
    </source>
</evidence>
<dbReference type="SUPFAM" id="SSF56634">
    <property type="entry name" value="Heme-dependent catalase-like"/>
    <property type="match status" value="1"/>
</dbReference>
<keyword evidence="7" id="KW-0376">Hydrogen peroxide</keyword>
<dbReference type="GO" id="GO:0005777">
    <property type="term" value="C:peroxisome"/>
    <property type="evidence" value="ECO:0007669"/>
    <property type="project" value="TreeGrafter"/>
</dbReference>
<evidence type="ECO:0000256" key="1">
    <source>
        <dbReference type="ARBA" id="ARBA00005329"/>
    </source>
</evidence>
<dbReference type="AlphaFoldDB" id="A0AAJ0MAD1"/>
<feature type="active site" evidence="9">
    <location>
        <position position="64"/>
    </location>
</feature>
<feature type="active site" evidence="9">
    <location>
        <position position="137"/>
    </location>
</feature>
<evidence type="ECO:0000256" key="3">
    <source>
        <dbReference type="ARBA" id="ARBA00022617"/>
    </source>
</evidence>
<evidence type="ECO:0000256" key="7">
    <source>
        <dbReference type="ARBA" id="ARBA00023324"/>
    </source>
</evidence>
<evidence type="ECO:0000256" key="4">
    <source>
        <dbReference type="ARBA" id="ARBA00022723"/>
    </source>
</evidence>
<dbReference type="PIRSF" id="PIRSF038928">
    <property type="entry name" value="Catalase_clade1-3"/>
    <property type="match status" value="1"/>
</dbReference>
<dbReference type="GO" id="GO:0042542">
    <property type="term" value="P:response to hydrogen peroxide"/>
    <property type="evidence" value="ECO:0007669"/>
    <property type="project" value="TreeGrafter"/>
</dbReference>